<name>A0A9D3UEH0_9ROSI</name>
<dbReference type="Proteomes" id="UP000828251">
    <property type="component" value="Unassembled WGS sequence"/>
</dbReference>
<accession>A0A9D3UEH0</accession>
<proteinExistence type="predicted"/>
<reference evidence="1 2" key="1">
    <citation type="journal article" date="2021" name="Plant Biotechnol. J.">
        <title>Multi-omics assisted identification of the key and species-specific regulatory components of drought-tolerant mechanisms in Gossypium stocksii.</title>
        <authorList>
            <person name="Yu D."/>
            <person name="Ke L."/>
            <person name="Zhang D."/>
            <person name="Wu Y."/>
            <person name="Sun Y."/>
            <person name="Mei J."/>
            <person name="Sun J."/>
            <person name="Sun Y."/>
        </authorList>
    </citation>
    <scope>NUCLEOTIDE SEQUENCE [LARGE SCALE GENOMIC DNA]</scope>
    <source>
        <strain evidence="2">cv. E1</strain>
        <tissue evidence="1">Leaf</tissue>
    </source>
</reference>
<protein>
    <submittedName>
        <fullName evidence="1">Uncharacterized protein</fullName>
    </submittedName>
</protein>
<evidence type="ECO:0000313" key="1">
    <source>
        <dbReference type="EMBL" id="KAH1039105.1"/>
    </source>
</evidence>
<dbReference type="EMBL" id="JAIQCV010000012">
    <property type="protein sequence ID" value="KAH1039105.1"/>
    <property type="molecule type" value="Genomic_DNA"/>
</dbReference>
<keyword evidence="2" id="KW-1185">Reference proteome</keyword>
<gene>
    <name evidence="1" type="ORF">J1N35_040848</name>
</gene>
<comment type="caution">
    <text evidence="1">The sequence shown here is derived from an EMBL/GenBank/DDBJ whole genome shotgun (WGS) entry which is preliminary data.</text>
</comment>
<dbReference type="AlphaFoldDB" id="A0A9D3UEH0"/>
<organism evidence="1 2">
    <name type="scientific">Gossypium stocksii</name>
    <dbReference type="NCBI Taxonomy" id="47602"/>
    <lineage>
        <taxon>Eukaryota</taxon>
        <taxon>Viridiplantae</taxon>
        <taxon>Streptophyta</taxon>
        <taxon>Embryophyta</taxon>
        <taxon>Tracheophyta</taxon>
        <taxon>Spermatophyta</taxon>
        <taxon>Magnoliopsida</taxon>
        <taxon>eudicotyledons</taxon>
        <taxon>Gunneridae</taxon>
        <taxon>Pentapetalae</taxon>
        <taxon>rosids</taxon>
        <taxon>malvids</taxon>
        <taxon>Malvales</taxon>
        <taxon>Malvaceae</taxon>
        <taxon>Malvoideae</taxon>
        <taxon>Gossypium</taxon>
    </lineage>
</organism>
<evidence type="ECO:0000313" key="2">
    <source>
        <dbReference type="Proteomes" id="UP000828251"/>
    </source>
</evidence>
<feature type="non-terminal residue" evidence="1">
    <location>
        <position position="89"/>
    </location>
</feature>
<sequence>MDIEPHDLKDNFQQEIVVRALSEVLGDVKGTPDSSEASVEELPYFLDIVEEISHQGPLEDFSQERSIQIKVKDSKEVELVILKLMISWM</sequence>